<feature type="region of interest" description="Disordered" evidence="1">
    <location>
        <begin position="388"/>
        <end position="412"/>
    </location>
</feature>
<evidence type="ECO:0000313" key="3">
    <source>
        <dbReference type="Proteomes" id="UP001212152"/>
    </source>
</evidence>
<proteinExistence type="predicted"/>
<feature type="compositionally biased region" description="Basic and acidic residues" evidence="1">
    <location>
        <begin position="388"/>
        <end position="406"/>
    </location>
</feature>
<dbReference type="AlphaFoldDB" id="A0AAD5XRJ2"/>
<dbReference type="Proteomes" id="UP001212152">
    <property type="component" value="Unassembled WGS sequence"/>
</dbReference>
<keyword evidence="3" id="KW-1185">Reference proteome</keyword>
<dbReference type="EMBL" id="JADGJQ010000017">
    <property type="protein sequence ID" value="KAJ3180292.1"/>
    <property type="molecule type" value="Genomic_DNA"/>
</dbReference>
<gene>
    <name evidence="2" type="ORF">HDU87_002171</name>
</gene>
<comment type="caution">
    <text evidence="2">The sequence shown here is derived from an EMBL/GenBank/DDBJ whole genome shotgun (WGS) entry which is preliminary data.</text>
</comment>
<reference evidence="2" key="1">
    <citation type="submission" date="2020-05" db="EMBL/GenBank/DDBJ databases">
        <title>Phylogenomic resolution of chytrid fungi.</title>
        <authorList>
            <person name="Stajich J.E."/>
            <person name="Amses K."/>
            <person name="Simmons R."/>
            <person name="Seto K."/>
            <person name="Myers J."/>
            <person name="Bonds A."/>
            <person name="Quandt C.A."/>
            <person name="Barry K."/>
            <person name="Liu P."/>
            <person name="Grigoriev I."/>
            <person name="Longcore J.E."/>
            <person name="James T.Y."/>
        </authorList>
    </citation>
    <scope>NUCLEOTIDE SEQUENCE</scope>
    <source>
        <strain evidence="2">JEL0379</strain>
    </source>
</reference>
<protein>
    <submittedName>
        <fullName evidence="2">Uncharacterized protein</fullName>
    </submittedName>
</protein>
<organism evidence="2 3">
    <name type="scientific">Geranomyces variabilis</name>
    <dbReference type="NCBI Taxonomy" id="109894"/>
    <lineage>
        <taxon>Eukaryota</taxon>
        <taxon>Fungi</taxon>
        <taxon>Fungi incertae sedis</taxon>
        <taxon>Chytridiomycota</taxon>
        <taxon>Chytridiomycota incertae sedis</taxon>
        <taxon>Chytridiomycetes</taxon>
        <taxon>Spizellomycetales</taxon>
        <taxon>Powellomycetaceae</taxon>
        <taxon>Geranomyces</taxon>
    </lineage>
</organism>
<evidence type="ECO:0000256" key="1">
    <source>
        <dbReference type="SAM" id="MobiDB-lite"/>
    </source>
</evidence>
<name>A0AAD5XRJ2_9FUNG</name>
<accession>A0AAD5XRJ2</accession>
<sequence length="412" mass="45943">MAFSVTINSIAPPTAAHAFAKFAIGSTPTLNFSDTSRVFDASPPATPLVSPSPAVAKCRRFGATARTQKNGRLGARIPVGLDPPSNIELFKTATPSSSLAKCRRFDAASRTRKQGRLGARIPVAQIKWKPVPTPETPRSRPLLPIEIIDHIFKYLGRPDRFRVVVAFRNIPRRNRMVLEIIFQWSGQGKSSAIMSPDNTIRTLVELKALDIASRIGDPVLLDALVDMATCRGTCKDIDMMYTERAVDVALEWNDSHDILRWWSASKLPVRCSWAIDKFLTGTAAFPSIQVLDFVKANKANCTFMDEDHPDFIQWTSWLCSAMDTASKRGNVKALEWLKNSGWPIKWTNVSMDPTLSVDVLAWWIQSGLEPKYTENLLTTSMGRIEILEKEKKGDKPTASESRKVPGEEEWTV</sequence>
<evidence type="ECO:0000313" key="2">
    <source>
        <dbReference type="EMBL" id="KAJ3180292.1"/>
    </source>
</evidence>